<dbReference type="SUPFAM" id="SSF52402">
    <property type="entry name" value="Adenine nucleotide alpha hydrolases-like"/>
    <property type="match status" value="1"/>
</dbReference>
<dbReference type="OrthoDB" id="9801054at2"/>
<dbReference type="InterPro" id="IPR011063">
    <property type="entry name" value="TilS/TtcA_N"/>
</dbReference>
<keyword evidence="4" id="KW-1185">Reference proteome</keyword>
<dbReference type="Gene3D" id="3.40.50.620">
    <property type="entry name" value="HUPs"/>
    <property type="match status" value="1"/>
</dbReference>
<sequence>MKLQQLYSYVRQAIDDYQMIADGDQIAVGISGGKDSLTLLYALSGLRRFYPKKFELAALTVDLGFDHYDLSEIRQLCKTLDVEYHVIKTKIGEIVFEERKESSPCALCAKMRKGALNDYARQIGCNKVAYAHHMDDIIETMFLSMFYEGQFYSFAPVTHLDRSGITVIRPLMYVPEANVIGFLHKYHLPLVKNPCPADGETKREYVKQLVRQINLENPGVKKRIFHAICTGRIEGWNINGKQ</sequence>
<dbReference type="PIRSF" id="PIRSF004976">
    <property type="entry name" value="ATPase_YdaO"/>
    <property type="match status" value="1"/>
</dbReference>
<dbReference type="Pfam" id="PF01171">
    <property type="entry name" value="ATP_bind_3"/>
    <property type="match status" value="1"/>
</dbReference>
<feature type="domain" description="tRNA(Ile)-lysidine/2-thiocytidine synthase N-terminal" evidence="2">
    <location>
        <begin position="25"/>
        <end position="206"/>
    </location>
</feature>
<name>A0A0M6WM54_9FIRM</name>
<dbReference type="GO" id="GO:0008033">
    <property type="term" value="P:tRNA processing"/>
    <property type="evidence" value="ECO:0007669"/>
    <property type="project" value="InterPro"/>
</dbReference>
<keyword evidence="1" id="KW-0808">Transferase</keyword>
<organism evidence="3 4">
    <name type="scientific">Roseburia faecis</name>
    <dbReference type="NCBI Taxonomy" id="301302"/>
    <lineage>
        <taxon>Bacteria</taxon>
        <taxon>Bacillati</taxon>
        <taxon>Bacillota</taxon>
        <taxon>Clostridia</taxon>
        <taxon>Lachnospirales</taxon>
        <taxon>Lachnospiraceae</taxon>
        <taxon>Roseburia</taxon>
    </lineage>
</organism>
<dbReference type="PANTHER" id="PTHR43686:SF1">
    <property type="entry name" value="AMINOTRAN_5 DOMAIN-CONTAINING PROTEIN"/>
    <property type="match status" value="1"/>
</dbReference>
<evidence type="ECO:0000256" key="1">
    <source>
        <dbReference type="ARBA" id="ARBA00022679"/>
    </source>
</evidence>
<evidence type="ECO:0000313" key="3">
    <source>
        <dbReference type="EMBL" id="CRL38144.1"/>
    </source>
</evidence>
<dbReference type="EMBL" id="CVRR01000019">
    <property type="protein sequence ID" value="CRL38144.1"/>
    <property type="molecule type" value="Genomic_DNA"/>
</dbReference>
<dbReference type="STRING" id="301302.ERS852420_00589"/>
<dbReference type="InterPro" id="IPR035107">
    <property type="entry name" value="tRNA_thiolation_TtcA_Ctu1"/>
</dbReference>
<dbReference type="Proteomes" id="UP000049979">
    <property type="component" value="Unassembled WGS sequence"/>
</dbReference>
<accession>A0A0M6WM54</accession>
<proteinExistence type="predicted"/>
<protein>
    <submittedName>
        <fullName evidence="3">Putative ATPase of the PP-loop superfamily implicated in cell cycle control</fullName>
    </submittedName>
</protein>
<evidence type="ECO:0000313" key="4">
    <source>
        <dbReference type="Proteomes" id="UP000049979"/>
    </source>
</evidence>
<dbReference type="PANTHER" id="PTHR43686">
    <property type="entry name" value="SULFURTRANSFERASE-RELATED"/>
    <property type="match status" value="1"/>
</dbReference>
<dbReference type="GO" id="GO:0016740">
    <property type="term" value="F:transferase activity"/>
    <property type="evidence" value="ECO:0007669"/>
    <property type="project" value="UniProtKB-KW"/>
</dbReference>
<dbReference type="CDD" id="cd24138">
    <property type="entry name" value="TtcA-like"/>
    <property type="match status" value="1"/>
</dbReference>
<dbReference type="InterPro" id="IPR014729">
    <property type="entry name" value="Rossmann-like_a/b/a_fold"/>
</dbReference>
<evidence type="ECO:0000259" key="2">
    <source>
        <dbReference type="Pfam" id="PF01171"/>
    </source>
</evidence>
<dbReference type="RefSeq" id="WP_055067837.1">
    <property type="nucleotide sequence ID" value="NZ_CP173697.1"/>
</dbReference>
<dbReference type="AlphaFoldDB" id="A0A0M6WM54"/>
<gene>
    <name evidence="3" type="ORF">M72_05911</name>
</gene>
<dbReference type="GeneID" id="99746189"/>
<reference evidence="4" key="1">
    <citation type="submission" date="2015-05" db="EMBL/GenBank/DDBJ databases">
        <authorList>
            <consortium name="Pathogen Informatics"/>
        </authorList>
    </citation>
    <scope>NUCLEOTIDE SEQUENCE [LARGE SCALE GENOMIC DNA]</scope>
    <source>
        <strain evidence="4">M72</strain>
    </source>
</reference>